<dbReference type="SMART" id="SM00052">
    <property type="entry name" value="EAL"/>
    <property type="match status" value="1"/>
</dbReference>
<dbReference type="PANTHER" id="PTHR33525:SF4">
    <property type="entry name" value="CYCLIC DI-GMP PHOSPHODIESTERASE CDGJ"/>
    <property type="match status" value="1"/>
</dbReference>
<dbReference type="InterPro" id="IPR001633">
    <property type="entry name" value="EAL_dom"/>
</dbReference>
<protein>
    <submittedName>
        <fullName evidence="3">EAL domain-containing protein</fullName>
    </submittedName>
</protein>
<evidence type="ECO:0000259" key="1">
    <source>
        <dbReference type="PROSITE" id="PS50883"/>
    </source>
</evidence>
<accession>A0ABS1TDR6</accession>
<dbReference type="Pfam" id="PF00563">
    <property type="entry name" value="EAL"/>
    <property type="match status" value="1"/>
</dbReference>
<dbReference type="Gene3D" id="1.10.3210.10">
    <property type="entry name" value="Hypothetical protein af1432"/>
    <property type="match status" value="1"/>
</dbReference>
<dbReference type="SUPFAM" id="SSF141868">
    <property type="entry name" value="EAL domain-like"/>
    <property type="match status" value="1"/>
</dbReference>
<reference evidence="3 4" key="1">
    <citation type="submission" date="2021-01" db="EMBL/GenBank/DDBJ databases">
        <title>Genome public.</title>
        <authorList>
            <person name="Liu C."/>
            <person name="Sun Q."/>
        </authorList>
    </citation>
    <scope>NUCLEOTIDE SEQUENCE [LARGE SCALE GENOMIC DNA]</scope>
    <source>
        <strain evidence="3 4">YIM B02515</strain>
    </source>
</reference>
<dbReference type="PROSITE" id="PS50883">
    <property type="entry name" value="EAL"/>
    <property type="match status" value="1"/>
</dbReference>
<evidence type="ECO:0000313" key="3">
    <source>
        <dbReference type="EMBL" id="MBL4937475.1"/>
    </source>
</evidence>
<dbReference type="Proteomes" id="UP000632377">
    <property type="component" value="Unassembled WGS sequence"/>
</dbReference>
<dbReference type="Pfam" id="PF08668">
    <property type="entry name" value="HDOD"/>
    <property type="match status" value="1"/>
</dbReference>
<dbReference type="PROSITE" id="PS51833">
    <property type="entry name" value="HDOD"/>
    <property type="match status" value="1"/>
</dbReference>
<dbReference type="EMBL" id="JAESWC010000014">
    <property type="protein sequence ID" value="MBL4937475.1"/>
    <property type="molecule type" value="Genomic_DNA"/>
</dbReference>
<keyword evidence="4" id="KW-1185">Reference proteome</keyword>
<dbReference type="SUPFAM" id="SSF109604">
    <property type="entry name" value="HD-domain/PDEase-like"/>
    <property type="match status" value="1"/>
</dbReference>
<sequence length="403" mass="46362">MEVFVARQPILNTNKSVAYYELLFRENKENYYNEVDGDKATLDVITNSFTLIGMKNMTNGKRAFINFTEGLLLNETALLLPKDKVVIEILETVTPTARLVECCKKLKARGYQLALDDFVFKSDYEELIQLADYIKVDFLITKGEERKNIIKKVNNSNIKFLAEKVETIEDFNEAVNLGYTYFQGYFFSKPTILSAKEMPTNNLCSFELLKFLKEDTFRVDDIENVIKKNVALSYKLLKYINSATLGLMAEVKSIKQALVLMGKKELMKWIALVTIRDFSDTNSEAVMDISIVRAKFGESIAEKINFKSRASEIFIMEMFSNIDVLLNQPMEQALVDLPLADDIKAALLGEENIFKFINDLIFYYENGDFRMLSECSRRLNISEKDISELYTQALEWATNIMNE</sequence>
<dbReference type="Gene3D" id="3.20.20.450">
    <property type="entry name" value="EAL domain"/>
    <property type="match status" value="1"/>
</dbReference>
<evidence type="ECO:0000313" key="4">
    <source>
        <dbReference type="Proteomes" id="UP000632377"/>
    </source>
</evidence>
<dbReference type="InterPro" id="IPR052340">
    <property type="entry name" value="RNase_Y/CdgJ"/>
</dbReference>
<dbReference type="PIRSF" id="PIRSF003180">
    <property type="entry name" value="DiGMPpdiest_YuxH"/>
    <property type="match status" value="1"/>
</dbReference>
<organism evidence="3 4">
    <name type="scientific">Clostridium rhizosphaerae</name>
    <dbReference type="NCBI Taxonomy" id="2803861"/>
    <lineage>
        <taxon>Bacteria</taxon>
        <taxon>Bacillati</taxon>
        <taxon>Bacillota</taxon>
        <taxon>Clostridia</taxon>
        <taxon>Eubacteriales</taxon>
        <taxon>Clostridiaceae</taxon>
        <taxon>Clostridium</taxon>
    </lineage>
</organism>
<proteinExistence type="predicted"/>
<dbReference type="InterPro" id="IPR014408">
    <property type="entry name" value="dGMP_Pdiesterase_EAL/HD-GYP"/>
</dbReference>
<dbReference type="InterPro" id="IPR035919">
    <property type="entry name" value="EAL_sf"/>
</dbReference>
<feature type="domain" description="HDOD" evidence="2">
    <location>
        <begin position="198"/>
        <end position="385"/>
    </location>
</feature>
<evidence type="ECO:0000259" key="2">
    <source>
        <dbReference type="PROSITE" id="PS51833"/>
    </source>
</evidence>
<comment type="caution">
    <text evidence="3">The sequence shown here is derived from an EMBL/GenBank/DDBJ whole genome shotgun (WGS) entry which is preliminary data.</text>
</comment>
<dbReference type="RefSeq" id="WP_202750223.1">
    <property type="nucleotide sequence ID" value="NZ_JAESWC010000014.1"/>
</dbReference>
<feature type="domain" description="EAL" evidence="1">
    <location>
        <begin position="1"/>
        <end position="204"/>
    </location>
</feature>
<gene>
    <name evidence="3" type="ORF">JK636_17280</name>
</gene>
<dbReference type="InterPro" id="IPR013976">
    <property type="entry name" value="HDOD"/>
</dbReference>
<dbReference type="PANTHER" id="PTHR33525">
    <property type="match status" value="1"/>
</dbReference>
<name>A0ABS1TDR6_9CLOT</name>